<accession>A0ABP7G1T0</accession>
<feature type="region of interest" description="Disordered" evidence="1">
    <location>
        <begin position="1"/>
        <end position="113"/>
    </location>
</feature>
<dbReference type="Proteomes" id="UP001499884">
    <property type="component" value="Unassembled WGS sequence"/>
</dbReference>
<feature type="compositionally biased region" description="Low complexity" evidence="1">
    <location>
        <begin position="24"/>
        <end position="38"/>
    </location>
</feature>
<organism evidence="2 3">
    <name type="scientific">Streptomyces tremellae</name>
    <dbReference type="NCBI Taxonomy" id="1124239"/>
    <lineage>
        <taxon>Bacteria</taxon>
        <taxon>Bacillati</taxon>
        <taxon>Actinomycetota</taxon>
        <taxon>Actinomycetes</taxon>
        <taxon>Kitasatosporales</taxon>
        <taxon>Streptomycetaceae</taxon>
        <taxon>Streptomyces</taxon>
    </lineage>
</organism>
<reference evidence="3" key="1">
    <citation type="journal article" date="2019" name="Int. J. Syst. Evol. Microbiol.">
        <title>The Global Catalogue of Microorganisms (GCM) 10K type strain sequencing project: providing services to taxonomists for standard genome sequencing and annotation.</title>
        <authorList>
            <consortium name="The Broad Institute Genomics Platform"/>
            <consortium name="The Broad Institute Genome Sequencing Center for Infectious Disease"/>
            <person name="Wu L."/>
            <person name="Ma J."/>
        </authorList>
    </citation>
    <scope>NUCLEOTIDE SEQUENCE [LARGE SCALE GENOMIC DNA]</scope>
    <source>
        <strain evidence="3">JCM 30846</strain>
    </source>
</reference>
<evidence type="ECO:0000313" key="2">
    <source>
        <dbReference type="EMBL" id="GAA3754036.1"/>
    </source>
</evidence>
<evidence type="ECO:0000313" key="3">
    <source>
        <dbReference type="Proteomes" id="UP001499884"/>
    </source>
</evidence>
<gene>
    <name evidence="2" type="ORF">GCM10023082_56940</name>
</gene>
<dbReference type="EMBL" id="BAABEP010000061">
    <property type="protein sequence ID" value="GAA3754036.1"/>
    <property type="molecule type" value="Genomic_DNA"/>
</dbReference>
<sequence length="113" mass="11852">MAAPRGPARLQAAAPLEPEDGQEPTGAALVAPAVLTAPSHPPPGGAGHRPRTVGVPDLTSLVGGDRRPARPRRDRLEGAQAFPADSSRAARARPRPRLRSACVRRDTKIEHAI</sequence>
<comment type="caution">
    <text evidence="2">The sequence shown here is derived from an EMBL/GenBank/DDBJ whole genome shotgun (WGS) entry which is preliminary data.</text>
</comment>
<name>A0ABP7G1T0_9ACTN</name>
<feature type="compositionally biased region" description="Basic and acidic residues" evidence="1">
    <location>
        <begin position="103"/>
        <end position="113"/>
    </location>
</feature>
<protein>
    <submittedName>
        <fullName evidence="2">Uncharacterized protein</fullName>
    </submittedName>
</protein>
<keyword evidence="3" id="KW-1185">Reference proteome</keyword>
<proteinExistence type="predicted"/>
<evidence type="ECO:0000256" key="1">
    <source>
        <dbReference type="SAM" id="MobiDB-lite"/>
    </source>
</evidence>